<evidence type="ECO:0000256" key="1">
    <source>
        <dbReference type="ARBA" id="ARBA00007596"/>
    </source>
</evidence>
<dbReference type="GO" id="GO:0006412">
    <property type="term" value="P:translation"/>
    <property type="evidence" value="ECO:0007669"/>
    <property type="project" value="UniProtKB-UniRule"/>
</dbReference>
<dbReference type="InterPro" id="IPR038584">
    <property type="entry name" value="Ribosomal_bL33_sf"/>
</dbReference>
<dbReference type="PANTHER" id="PTHR15238:SF1">
    <property type="entry name" value="LARGE RIBOSOMAL SUBUNIT PROTEIN BL33M"/>
    <property type="match status" value="1"/>
</dbReference>
<accession>A0A316IG27</accession>
<evidence type="ECO:0000313" key="8">
    <source>
        <dbReference type="Proteomes" id="UP000246005"/>
    </source>
</evidence>
<dbReference type="OrthoDB" id="21586at2"/>
<dbReference type="GO" id="GO:0003735">
    <property type="term" value="F:structural constituent of ribosome"/>
    <property type="evidence" value="ECO:0007669"/>
    <property type="project" value="InterPro"/>
</dbReference>
<proteinExistence type="inferred from homology"/>
<dbReference type="HAMAP" id="MF_00294">
    <property type="entry name" value="Ribosomal_bL33"/>
    <property type="match status" value="1"/>
</dbReference>
<comment type="similarity">
    <text evidence="1 5">Belongs to the bacterial ribosomal protein bL33 family.</text>
</comment>
<dbReference type="NCBIfam" id="NF001860">
    <property type="entry name" value="PRK00595.1"/>
    <property type="match status" value="1"/>
</dbReference>
<dbReference type="PANTHER" id="PTHR15238">
    <property type="entry name" value="54S RIBOSOMAL PROTEIN L39, MITOCHONDRIAL"/>
    <property type="match status" value="1"/>
</dbReference>
<evidence type="ECO:0000256" key="2">
    <source>
        <dbReference type="ARBA" id="ARBA00022980"/>
    </source>
</evidence>
<keyword evidence="3 5" id="KW-0687">Ribonucleoprotein</keyword>
<keyword evidence="2 5" id="KW-0689">Ribosomal protein</keyword>
<dbReference type="EMBL" id="QLTT01000006">
    <property type="protein sequence ID" value="RAS64048.1"/>
    <property type="molecule type" value="Genomic_DNA"/>
</dbReference>
<dbReference type="PROSITE" id="PS00582">
    <property type="entry name" value="RIBOSOMAL_L33"/>
    <property type="match status" value="1"/>
</dbReference>
<dbReference type="EMBL" id="QGHB01000001">
    <property type="protein sequence ID" value="PWK91384.1"/>
    <property type="molecule type" value="Genomic_DNA"/>
</dbReference>
<gene>
    <name evidence="5" type="primary">rpmG</name>
    <name evidence="7" type="ORF">C8D87_106453</name>
    <name evidence="6" type="ORF">C8D88_1011419</name>
</gene>
<dbReference type="SUPFAM" id="SSF57829">
    <property type="entry name" value="Zn-binding ribosomal proteins"/>
    <property type="match status" value="1"/>
</dbReference>
<dbReference type="Pfam" id="PF00471">
    <property type="entry name" value="Ribosomal_L33"/>
    <property type="match status" value="1"/>
</dbReference>
<comment type="caution">
    <text evidence="6">The sequence shown here is derived from an EMBL/GenBank/DDBJ whole genome shotgun (WGS) entry which is preliminary data.</text>
</comment>
<evidence type="ECO:0000256" key="5">
    <source>
        <dbReference type="HAMAP-Rule" id="MF_00294"/>
    </source>
</evidence>
<dbReference type="GO" id="GO:0022625">
    <property type="term" value="C:cytosolic large ribosomal subunit"/>
    <property type="evidence" value="ECO:0007669"/>
    <property type="project" value="TreeGrafter"/>
</dbReference>
<dbReference type="InterPro" id="IPR011332">
    <property type="entry name" value="Ribosomal_zn-bd"/>
</dbReference>
<dbReference type="Proteomes" id="UP000248714">
    <property type="component" value="Unassembled WGS sequence"/>
</dbReference>
<dbReference type="InterPro" id="IPR018264">
    <property type="entry name" value="Ribosomal_bL33_CS"/>
</dbReference>
<dbReference type="AlphaFoldDB" id="A0A316IG27"/>
<protein>
    <recommendedName>
        <fullName evidence="4 5">Large ribosomal subunit protein bL33</fullName>
    </recommendedName>
</protein>
<evidence type="ECO:0000256" key="3">
    <source>
        <dbReference type="ARBA" id="ARBA00023274"/>
    </source>
</evidence>
<keyword evidence="9" id="KW-1185">Reference proteome</keyword>
<dbReference type="Gene3D" id="2.20.28.120">
    <property type="entry name" value="Ribosomal protein L33"/>
    <property type="match status" value="1"/>
</dbReference>
<dbReference type="FunFam" id="2.20.28.120:FF:000002">
    <property type="entry name" value="50S ribosomal protein L33"/>
    <property type="match status" value="1"/>
</dbReference>
<name>A0A316IG27_9PSEU</name>
<evidence type="ECO:0000313" key="9">
    <source>
        <dbReference type="Proteomes" id="UP000248714"/>
    </source>
</evidence>
<evidence type="ECO:0000313" key="6">
    <source>
        <dbReference type="EMBL" id="PWK91384.1"/>
    </source>
</evidence>
<organism evidence="6 8">
    <name type="scientific">Lentzea atacamensis</name>
    <dbReference type="NCBI Taxonomy" id="531938"/>
    <lineage>
        <taxon>Bacteria</taxon>
        <taxon>Bacillati</taxon>
        <taxon>Actinomycetota</taxon>
        <taxon>Actinomycetes</taxon>
        <taxon>Pseudonocardiales</taxon>
        <taxon>Pseudonocardiaceae</taxon>
        <taxon>Lentzea</taxon>
    </lineage>
</organism>
<reference evidence="6 8" key="1">
    <citation type="submission" date="2018-05" db="EMBL/GenBank/DDBJ databases">
        <title>Genomic Encyclopedia of Type Strains, Phase IV (KMG-IV): sequencing the most valuable type-strain genomes for metagenomic binning, comparative biology and taxonomic classification.</title>
        <authorList>
            <person name="Goeker M."/>
        </authorList>
    </citation>
    <scope>NUCLEOTIDE SEQUENCE [LARGE SCALE GENOMIC DNA]</scope>
    <source>
        <strain evidence="7 9">DSM 45479</strain>
        <strain evidence="6 8">DSM 45480</strain>
    </source>
</reference>
<dbReference type="Proteomes" id="UP000246005">
    <property type="component" value="Unassembled WGS sequence"/>
</dbReference>
<evidence type="ECO:0000313" key="7">
    <source>
        <dbReference type="EMBL" id="RAS64048.1"/>
    </source>
</evidence>
<dbReference type="RefSeq" id="WP_109631955.1">
    <property type="nucleotide sequence ID" value="NZ_QGHB01000001.1"/>
</dbReference>
<sequence>MAKGNDVRPIIKMRSTAGTGYTYVTRKNRRNDPDRMVLRKYDPVARKHVDFREER</sequence>
<dbReference type="InterPro" id="IPR001705">
    <property type="entry name" value="Ribosomal_bL33"/>
</dbReference>
<evidence type="ECO:0000256" key="4">
    <source>
        <dbReference type="ARBA" id="ARBA00035176"/>
    </source>
</evidence>
<dbReference type="NCBIfam" id="TIGR01023">
    <property type="entry name" value="rpmG_bact"/>
    <property type="match status" value="1"/>
</dbReference>